<accession>A0ABR7ZXU8</accession>
<evidence type="ECO:0000313" key="1">
    <source>
        <dbReference type="EMBL" id="MBD2188330.1"/>
    </source>
</evidence>
<proteinExistence type="predicted"/>
<dbReference type="EMBL" id="JACJQB010000014">
    <property type="protein sequence ID" value="MBD2188330.1"/>
    <property type="molecule type" value="Genomic_DNA"/>
</dbReference>
<organism evidence="1 2">
    <name type="scientific">Pseudanabaena mucicola FACHB-723</name>
    <dbReference type="NCBI Taxonomy" id="2692860"/>
    <lineage>
        <taxon>Bacteria</taxon>
        <taxon>Bacillati</taxon>
        <taxon>Cyanobacteriota</taxon>
        <taxon>Cyanophyceae</taxon>
        <taxon>Pseudanabaenales</taxon>
        <taxon>Pseudanabaenaceae</taxon>
        <taxon>Pseudanabaena</taxon>
    </lineage>
</organism>
<comment type="caution">
    <text evidence="1">The sequence shown here is derived from an EMBL/GenBank/DDBJ whole genome shotgun (WGS) entry which is preliminary data.</text>
</comment>
<keyword evidence="2" id="KW-1185">Reference proteome</keyword>
<reference evidence="1 2" key="1">
    <citation type="journal article" date="2020" name="ISME J.">
        <title>Comparative genomics reveals insights into cyanobacterial evolution and habitat adaptation.</title>
        <authorList>
            <person name="Chen M.Y."/>
            <person name="Teng W.K."/>
            <person name="Zhao L."/>
            <person name="Hu C.X."/>
            <person name="Zhou Y.K."/>
            <person name="Han B.P."/>
            <person name="Song L.R."/>
            <person name="Shu W.S."/>
        </authorList>
    </citation>
    <scope>NUCLEOTIDE SEQUENCE [LARGE SCALE GENOMIC DNA]</scope>
    <source>
        <strain evidence="1 2">FACHB-723</strain>
    </source>
</reference>
<sequence length="68" mass="7864">MNTQLVESLAQVIRSLSWEERFLLEEKLFWEAAEISSQEIAKIAMLGDAFKFLETEPDIYTLEDGEPI</sequence>
<evidence type="ECO:0000313" key="2">
    <source>
        <dbReference type="Proteomes" id="UP000642094"/>
    </source>
</evidence>
<name>A0ABR7ZXU8_9CYAN</name>
<gene>
    <name evidence="1" type="ORF">H6F41_09255</name>
</gene>
<protein>
    <submittedName>
        <fullName evidence="1">Uncharacterized protein</fullName>
    </submittedName>
</protein>
<dbReference type="Proteomes" id="UP000642094">
    <property type="component" value="Unassembled WGS sequence"/>
</dbReference>